<keyword evidence="2" id="KW-1185">Reference proteome</keyword>
<feature type="compositionally biased region" description="Basic and acidic residues" evidence="1">
    <location>
        <begin position="149"/>
        <end position="162"/>
    </location>
</feature>
<feature type="compositionally biased region" description="Basic and acidic residues" evidence="1">
    <location>
        <begin position="507"/>
        <end position="526"/>
    </location>
</feature>
<evidence type="ECO:0000313" key="3">
    <source>
        <dbReference type="RefSeq" id="XP_019510353.1"/>
    </source>
</evidence>
<feature type="compositionally biased region" description="Polar residues" evidence="1">
    <location>
        <begin position="463"/>
        <end position="475"/>
    </location>
</feature>
<feature type="compositionally biased region" description="Basic and acidic residues" evidence="1">
    <location>
        <begin position="309"/>
        <end position="376"/>
    </location>
</feature>
<proteinExistence type="predicted"/>
<dbReference type="Pfam" id="PF02029">
    <property type="entry name" value="Caldesmon"/>
    <property type="match status" value="1"/>
</dbReference>
<organism evidence="2 3">
    <name type="scientific">Hipposideros armiger</name>
    <name type="common">Great Himalayan leaf-nosed bat</name>
    <dbReference type="NCBI Taxonomy" id="186990"/>
    <lineage>
        <taxon>Eukaryota</taxon>
        <taxon>Metazoa</taxon>
        <taxon>Chordata</taxon>
        <taxon>Craniata</taxon>
        <taxon>Vertebrata</taxon>
        <taxon>Euteleostomi</taxon>
        <taxon>Mammalia</taxon>
        <taxon>Eutheria</taxon>
        <taxon>Laurasiatheria</taxon>
        <taxon>Chiroptera</taxon>
        <taxon>Yinpterochiroptera</taxon>
        <taxon>Rhinolophoidea</taxon>
        <taxon>Hipposideridae</taxon>
        <taxon>Hipposideros</taxon>
    </lineage>
</organism>
<feature type="compositionally biased region" description="Basic and acidic residues" evidence="1">
    <location>
        <begin position="173"/>
        <end position="233"/>
    </location>
</feature>
<dbReference type="AlphaFoldDB" id="A0A8B7SCM1"/>
<feature type="compositionally biased region" description="Polar residues" evidence="1">
    <location>
        <begin position="60"/>
        <end position="74"/>
    </location>
</feature>
<evidence type="ECO:0000256" key="1">
    <source>
        <dbReference type="SAM" id="MobiDB-lite"/>
    </source>
</evidence>
<feature type="compositionally biased region" description="Polar residues" evidence="1">
    <location>
        <begin position="126"/>
        <end position="140"/>
    </location>
</feature>
<name>A0A8B7SCM1_HIPAR</name>
<accession>A0A8B7SCM1</accession>
<dbReference type="CTD" id="800"/>
<feature type="compositionally biased region" description="Polar residues" evidence="1">
    <location>
        <begin position="486"/>
        <end position="500"/>
    </location>
</feature>
<dbReference type="PRINTS" id="PR01076">
    <property type="entry name" value="CALDESMON"/>
</dbReference>
<evidence type="ECO:0000313" key="2">
    <source>
        <dbReference type="Proteomes" id="UP000694851"/>
    </source>
</evidence>
<dbReference type="PANTHER" id="PTHR18949:SF0">
    <property type="entry name" value="CALDESMON"/>
    <property type="match status" value="1"/>
</dbReference>
<dbReference type="PANTHER" id="PTHR18949">
    <property type="entry name" value="CALDESMON"/>
    <property type="match status" value="1"/>
</dbReference>
<dbReference type="GO" id="GO:0006936">
    <property type="term" value="P:muscle contraction"/>
    <property type="evidence" value="ECO:0007669"/>
    <property type="project" value="InterPro"/>
</dbReference>
<protein>
    <submittedName>
        <fullName evidence="3">Caldesmon isoform X4</fullName>
    </submittedName>
</protein>
<dbReference type="RefSeq" id="XP_019510353.1">
    <property type="nucleotide sequence ID" value="XM_019654808.1"/>
</dbReference>
<feature type="region of interest" description="Disordered" evidence="1">
    <location>
        <begin position="108"/>
        <end position="383"/>
    </location>
</feature>
<feature type="compositionally biased region" description="Basic and acidic residues" evidence="1">
    <location>
        <begin position="536"/>
        <end position="545"/>
    </location>
</feature>
<dbReference type="OrthoDB" id="9908857at2759"/>
<dbReference type="GeneID" id="109389363"/>
<dbReference type="GO" id="GO:0003779">
    <property type="term" value="F:actin binding"/>
    <property type="evidence" value="ECO:0007669"/>
    <property type="project" value="InterPro"/>
</dbReference>
<feature type="compositionally biased region" description="Basic and acidic residues" evidence="1">
    <location>
        <begin position="275"/>
        <end position="301"/>
    </location>
</feature>
<sequence>MDDFERRRELRRQKREEMRLEAERIAYQRNDDDEEEAARERRRRARQERLRQKQEEESLGQVTDQVEVNAQNSVPDEEVKTTTSNTQAEGDDEAAFLERLARREERRQKRLQEALERQKEFDPTITDESLSSPSGRMHNNTTDDDTAEKEEASKSHRERYTVEETEIVTKSYQKNDWRDAEGKKEDKAKEEEEEEKPKKGSIKENQITDEKMKKDREPREEVKSFLDGKKGLTEVKSQNGEFMTHKLKHTENTFSRPGARTSEAKEAEGASQVEAGRRLEELRRRRGETESEEFEKLKQKQQEAALELEELKKKREERRKVLEEEEQRRKQEEAERKVREEEEKRRLKEEIERRRAEAAEKRQKMPEDSSSDDKKPFKCFTPKGSSLKIEERAEFLNKSVQKSGVKSAHQAAVVSKIDSRLEQYTSAIEGTKTAKPTKPAASDLPVPAEGVRSIKTMWEKGNVFSSPSASGTPNKETAGLKVGVSSRINEWLTKSPNGNKSPAPKPSDLRPGDVSGKRNLWEKQSVDKVTSPTKEPVSKETHAVK</sequence>
<dbReference type="GO" id="GO:0001525">
    <property type="term" value="P:angiogenesis"/>
    <property type="evidence" value="ECO:0007669"/>
    <property type="project" value="TreeGrafter"/>
</dbReference>
<dbReference type="GO" id="GO:0015629">
    <property type="term" value="C:actin cytoskeleton"/>
    <property type="evidence" value="ECO:0007669"/>
    <property type="project" value="TreeGrafter"/>
</dbReference>
<dbReference type="GO" id="GO:0017022">
    <property type="term" value="F:myosin binding"/>
    <property type="evidence" value="ECO:0007669"/>
    <property type="project" value="InterPro"/>
</dbReference>
<feature type="region of interest" description="Disordered" evidence="1">
    <location>
        <begin position="462"/>
        <end position="545"/>
    </location>
</feature>
<dbReference type="GO" id="GO:0005516">
    <property type="term" value="F:calmodulin binding"/>
    <property type="evidence" value="ECO:0007669"/>
    <property type="project" value="InterPro"/>
</dbReference>
<dbReference type="Proteomes" id="UP000694851">
    <property type="component" value="Unplaced"/>
</dbReference>
<dbReference type="InterPro" id="IPR006017">
    <property type="entry name" value="Caldesmon"/>
</dbReference>
<feature type="region of interest" description="Disordered" evidence="1">
    <location>
        <begin position="27"/>
        <end position="94"/>
    </location>
</feature>
<gene>
    <name evidence="3" type="primary">CALD1</name>
</gene>
<dbReference type="GO" id="GO:0051017">
    <property type="term" value="P:actin filament bundle assembly"/>
    <property type="evidence" value="ECO:0007669"/>
    <property type="project" value="TreeGrafter"/>
</dbReference>
<feature type="compositionally biased region" description="Basic and acidic residues" evidence="1">
    <location>
        <begin position="47"/>
        <end position="56"/>
    </location>
</feature>
<feature type="compositionally biased region" description="Basic and acidic residues" evidence="1">
    <location>
        <begin position="108"/>
        <end position="122"/>
    </location>
</feature>
<reference evidence="3" key="1">
    <citation type="submission" date="2025-08" db="UniProtKB">
        <authorList>
            <consortium name="RefSeq"/>
        </authorList>
    </citation>
    <scope>IDENTIFICATION</scope>
    <source>
        <tissue evidence="3">Muscle</tissue>
    </source>
</reference>
<dbReference type="InterPro" id="IPR006018">
    <property type="entry name" value="Caldesmon_LSP"/>
</dbReference>